<protein>
    <submittedName>
        <fullName evidence="2">Uncharacterized protein</fullName>
    </submittedName>
</protein>
<feature type="region of interest" description="Disordered" evidence="1">
    <location>
        <begin position="313"/>
        <end position="337"/>
    </location>
</feature>
<dbReference type="Proteomes" id="UP000717634">
    <property type="component" value="Unassembled WGS sequence"/>
</dbReference>
<dbReference type="InterPro" id="IPR041408">
    <property type="entry name" value="Hcp_Tssd"/>
</dbReference>
<evidence type="ECO:0000256" key="1">
    <source>
        <dbReference type="SAM" id="MobiDB-lite"/>
    </source>
</evidence>
<evidence type="ECO:0000313" key="2">
    <source>
        <dbReference type="EMBL" id="NKI91379.1"/>
    </source>
</evidence>
<dbReference type="Pfam" id="PF17642">
    <property type="entry name" value="TssD"/>
    <property type="match status" value="1"/>
</dbReference>
<sequence length="376" mass="40595">MASFSAELHVAGFRFPILHCHYGVHQATHQRGRVSTKVRHEPVHLTLSVPDEEALLAWAAEAQKRQAAAVVFRDASGGSPVETLALGAAYCVSYQEEFVSGDVNNGAYVCHLVLSDPDGFTIQAGGPATAFVAPAAREHGVPGAALLGVAIGGAASAVAVNPDIPSHLPAPVPVPSPNHQQLHLTATEWQTLVKDRWDGSKEAKNKRFLAQHRSTEFHIAGDPFIYRTDATGKMEAVYDAQKSYNVTGSKNGLMGIPLTLNGEPTYAGTPHMFPVTGNQKNVVQIKMAGTRPGDFTRANKEAGLTDLVKSQGLKPNKPPKGYTWHHRDDFEPKSPPNPPYGTCTMELVKTQAHKDTFVHFGSCDQCNQHFAQPLYV</sequence>
<dbReference type="Pfam" id="PF14414">
    <property type="entry name" value="WHH"/>
    <property type="match status" value="1"/>
</dbReference>
<organism evidence="2 3">
    <name type="scientific">Hymenobacter artigasi</name>
    <dbReference type="NCBI Taxonomy" id="2719616"/>
    <lineage>
        <taxon>Bacteria</taxon>
        <taxon>Pseudomonadati</taxon>
        <taxon>Bacteroidota</taxon>
        <taxon>Cytophagia</taxon>
        <taxon>Cytophagales</taxon>
        <taxon>Hymenobacteraceae</taxon>
        <taxon>Hymenobacter</taxon>
    </lineage>
</organism>
<name>A0ABX1HNA4_9BACT</name>
<dbReference type="EMBL" id="JAAVTK010000016">
    <property type="protein sequence ID" value="NKI91379.1"/>
    <property type="molecule type" value="Genomic_DNA"/>
</dbReference>
<accession>A0ABX1HNA4</accession>
<evidence type="ECO:0000313" key="3">
    <source>
        <dbReference type="Proteomes" id="UP000717634"/>
    </source>
</evidence>
<keyword evidence="3" id="KW-1185">Reference proteome</keyword>
<gene>
    <name evidence="2" type="ORF">HBN54_003996</name>
</gene>
<dbReference type="InterPro" id="IPR032869">
    <property type="entry name" value="WHH_dom_containing"/>
</dbReference>
<comment type="caution">
    <text evidence="2">The sequence shown here is derived from an EMBL/GenBank/DDBJ whole genome shotgun (WGS) entry which is preliminary data.</text>
</comment>
<proteinExistence type="predicted"/>
<reference evidence="2 3" key="1">
    <citation type="submission" date="2020-03" db="EMBL/GenBank/DDBJ databases">
        <title>Genomic Encyclopedia of Type Strains, Phase IV (KMG-V): Genome sequencing to study the core and pangenomes of soil and plant-associated prokaryotes.</title>
        <authorList>
            <person name="Whitman W."/>
        </authorList>
    </citation>
    <scope>NUCLEOTIDE SEQUENCE [LARGE SCALE GENOMIC DNA]</scope>
    <source>
        <strain evidence="2 3">1B</strain>
    </source>
</reference>
<dbReference type="RefSeq" id="WP_168674947.1">
    <property type="nucleotide sequence ID" value="NZ_JAAVTK010000016.1"/>
</dbReference>